<comment type="caution">
    <text evidence="1">The sequence shown here is derived from an EMBL/GenBank/DDBJ whole genome shotgun (WGS) entry which is preliminary data.</text>
</comment>
<keyword evidence="2" id="KW-1185">Reference proteome</keyword>
<gene>
    <name evidence="1" type="ORF">pipiens_000808</name>
</gene>
<evidence type="ECO:0000313" key="2">
    <source>
        <dbReference type="Proteomes" id="UP001562425"/>
    </source>
</evidence>
<feature type="non-terminal residue" evidence="1">
    <location>
        <position position="17"/>
    </location>
</feature>
<dbReference type="EMBL" id="JBEHCU010014191">
    <property type="protein sequence ID" value="KAL1373605.1"/>
    <property type="molecule type" value="Genomic_DNA"/>
</dbReference>
<evidence type="ECO:0000313" key="1">
    <source>
        <dbReference type="EMBL" id="KAL1373605.1"/>
    </source>
</evidence>
<protein>
    <submittedName>
        <fullName evidence="1">Uncharacterized protein</fullName>
    </submittedName>
</protein>
<proteinExistence type="predicted"/>
<dbReference type="Proteomes" id="UP001562425">
    <property type="component" value="Unassembled WGS sequence"/>
</dbReference>
<accession>A0ABD1CB68</accession>
<name>A0ABD1CB68_CULPP</name>
<dbReference type="AlphaFoldDB" id="A0ABD1CB68"/>
<sequence length="17" mass="1935">MLEHQQCGCRRTSSIGE</sequence>
<reference evidence="1 2" key="1">
    <citation type="submission" date="2024-05" db="EMBL/GenBank/DDBJ databases">
        <title>Culex pipiens pipiens assembly and annotation.</title>
        <authorList>
            <person name="Alout H."/>
            <person name="Durand T."/>
        </authorList>
    </citation>
    <scope>NUCLEOTIDE SEQUENCE [LARGE SCALE GENOMIC DNA]</scope>
    <source>
        <strain evidence="1">HA-2024</strain>
        <tissue evidence="1">Whole body</tissue>
    </source>
</reference>
<organism evidence="1 2">
    <name type="scientific">Culex pipiens pipiens</name>
    <name type="common">Northern house mosquito</name>
    <dbReference type="NCBI Taxonomy" id="38569"/>
    <lineage>
        <taxon>Eukaryota</taxon>
        <taxon>Metazoa</taxon>
        <taxon>Ecdysozoa</taxon>
        <taxon>Arthropoda</taxon>
        <taxon>Hexapoda</taxon>
        <taxon>Insecta</taxon>
        <taxon>Pterygota</taxon>
        <taxon>Neoptera</taxon>
        <taxon>Endopterygota</taxon>
        <taxon>Diptera</taxon>
        <taxon>Nematocera</taxon>
        <taxon>Culicoidea</taxon>
        <taxon>Culicidae</taxon>
        <taxon>Culicinae</taxon>
        <taxon>Culicini</taxon>
        <taxon>Culex</taxon>
        <taxon>Culex</taxon>
    </lineage>
</organism>